<feature type="transmembrane region" description="Helical" evidence="8">
    <location>
        <begin position="20"/>
        <end position="50"/>
    </location>
</feature>
<dbReference type="Pfam" id="PF00005">
    <property type="entry name" value="ABC_tran"/>
    <property type="match status" value="1"/>
</dbReference>
<evidence type="ECO:0000259" key="9">
    <source>
        <dbReference type="PROSITE" id="PS50893"/>
    </source>
</evidence>
<keyword evidence="7 8" id="KW-0472">Membrane</keyword>
<protein>
    <submittedName>
        <fullName evidence="11">ABC transporter ATP-binding protein</fullName>
    </submittedName>
</protein>
<feature type="transmembrane region" description="Helical" evidence="8">
    <location>
        <begin position="181"/>
        <end position="197"/>
    </location>
</feature>
<dbReference type="SMART" id="SM00382">
    <property type="entry name" value="AAA"/>
    <property type="match status" value="1"/>
</dbReference>
<evidence type="ECO:0000256" key="5">
    <source>
        <dbReference type="ARBA" id="ARBA00022840"/>
    </source>
</evidence>
<dbReference type="InterPro" id="IPR036640">
    <property type="entry name" value="ABC1_TM_sf"/>
</dbReference>
<dbReference type="FunFam" id="3.40.50.300:FF:000604">
    <property type="entry name" value="ABC transporter B family member 28"/>
    <property type="match status" value="1"/>
</dbReference>
<dbReference type="RefSeq" id="WP_304544393.1">
    <property type="nucleotide sequence ID" value="NZ_JARPTC010000021.1"/>
</dbReference>
<evidence type="ECO:0000313" key="11">
    <source>
        <dbReference type="EMBL" id="MDO7788447.1"/>
    </source>
</evidence>
<dbReference type="SUPFAM" id="SSF90123">
    <property type="entry name" value="ABC transporter transmembrane region"/>
    <property type="match status" value="1"/>
</dbReference>
<dbReference type="InterPro" id="IPR039421">
    <property type="entry name" value="Type_1_exporter"/>
</dbReference>
<evidence type="ECO:0000259" key="10">
    <source>
        <dbReference type="PROSITE" id="PS50929"/>
    </source>
</evidence>
<sequence>MNILLLYIREFYNLAPLKFVTNIILMVIIGMLEGLGILMIIPLLIVAGIIPGINTNNGLTVILNHCFQIIGLQVSLPNLLILYIGFIFGQSWLQRRQSILNLDILQSFAIFLSTRLIRLVASAEWQLILSKPNSYITNVFITELERVYAGIKFFLQMISISLITLIQIVIAFLVAPSLTCLVLTGGVILFIFLQTFAKQTRSVGQEISSLNRDLLFNLTEHLNGMKEIKSYGVEAAQISNFVKIRKEMKKNSNRFNQIQVKTNMIYKIGSAIFISLCLFSAIEIFTLNPQDFIVIAVISARLWPRLSSLQIGLQNISTMLPAFQVLRELENQCLASQEVLEADTPTIIKLEQGIEFRGVSFYYENSRTNYALKKIDFFLTAGTTTAIVGSSGAGKSTLVDLLIGLLQPKEGEIYIDDQPLSINKRKWRNTIGYVPQDAFLFNSSIRENLQWFCPDSSEEMIWEALKLASVDTFVSGLPDGLDTVVGDRGVRLSGGERQRIVLARALLTRPSVLILDEATSSLDSENEKRIQHAIENLQGRLTIVIIAHRISTIRNADNIIVIESGQIVEKGTYNSLMKNKNGRFSTLSCLCNNN</sequence>
<dbReference type="Proteomes" id="UP001172911">
    <property type="component" value="Unassembled WGS sequence"/>
</dbReference>
<dbReference type="PROSITE" id="PS50893">
    <property type="entry name" value="ABC_TRANSPORTER_2"/>
    <property type="match status" value="1"/>
</dbReference>
<keyword evidence="5 11" id="KW-0067">ATP-binding</keyword>
<accession>A0AAW7ZFG6</accession>
<feature type="domain" description="ABC transmembrane type-1" evidence="10">
    <location>
        <begin position="36"/>
        <end position="318"/>
    </location>
</feature>
<dbReference type="InterPro" id="IPR017871">
    <property type="entry name" value="ABC_transporter-like_CS"/>
</dbReference>
<dbReference type="GO" id="GO:0016887">
    <property type="term" value="F:ATP hydrolysis activity"/>
    <property type="evidence" value="ECO:0007669"/>
    <property type="project" value="InterPro"/>
</dbReference>
<dbReference type="Gene3D" id="3.40.50.300">
    <property type="entry name" value="P-loop containing nucleotide triphosphate hydrolases"/>
    <property type="match status" value="1"/>
</dbReference>
<evidence type="ECO:0000256" key="6">
    <source>
        <dbReference type="ARBA" id="ARBA00022989"/>
    </source>
</evidence>
<dbReference type="GO" id="GO:0034040">
    <property type="term" value="F:ATPase-coupled lipid transmembrane transporter activity"/>
    <property type="evidence" value="ECO:0007669"/>
    <property type="project" value="TreeGrafter"/>
</dbReference>
<gene>
    <name evidence="11" type="ORF">P6N53_14560</name>
</gene>
<dbReference type="PANTHER" id="PTHR24221:SF654">
    <property type="entry name" value="ATP-BINDING CASSETTE SUB-FAMILY B MEMBER 6"/>
    <property type="match status" value="1"/>
</dbReference>
<dbReference type="InterPro" id="IPR003593">
    <property type="entry name" value="AAA+_ATPase"/>
</dbReference>
<evidence type="ECO:0000313" key="12">
    <source>
        <dbReference type="Proteomes" id="UP001172911"/>
    </source>
</evidence>
<dbReference type="GO" id="GO:0140359">
    <property type="term" value="F:ABC-type transporter activity"/>
    <property type="evidence" value="ECO:0007669"/>
    <property type="project" value="InterPro"/>
</dbReference>
<dbReference type="GO" id="GO:0005737">
    <property type="term" value="C:cytoplasm"/>
    <property type="evidence" value="ECO:0007669"/>
    <property type="project" value="UniProtKB-ARBA"/>
</dbReference>
<keyword evidence="3 8" id="KW-0812">Transmembrane</keyword>
<dbReference type="PROSITE" id="PS50929">
    <property type="entry name" value="ABC_TM1F"/>
    <property type="match status" value="1"/>
</dbReference>
<evidence type="ECO:0000256" key="4">
    <source>
        <dbReference type="ARBA" id="ARBA00022741"/>
    </source>
</evidence>
<dbReference type="PROSITE" id="PS00211">
    <property type="entry name" value="ABC_TRANSPORTER_1"/>
    <property type="match status" value="1"/>
</dbReference>
<reference evidence="11" key="1">
    <citation type="journal article" date="2023" name="J. Hazard. Mater.">
        <title>Anaerobic biodegradation of pyrene and benzo[a]pyrene by a new sulfate-reducing Desulforamulus aquiferis strain DSA.</title>
        <authorList>
            <person name="Zhang Z."/>
            <person name="Sun J."/>
            <person name="Gong X."/>
            <person name="Wang C."/>
            <person name="Wang H."/>
        </authorList>
    </citation>
    <scope>NUCLEOTIDE SEQUENCE</scope>
    <source>
        <strain evidence="11">DSA</strain>
    </source>
</reference>
<dbReference type="SUPFAM" id="SSF52540">
    <property type="entry name" value="P-loop containing nucleoside triphosphate hydrolases"/>
    <property type="match status" value="1"/>
</dbReference>
<comment type="subcellular location">
    <subcellularLocation>
        <location evidence="1">Cell membrane</location>
        <topology evidence="1">Multi-pass membrane protein</topology>
    </subcellularLocation>
</comment>
<organism evidence="11 12">
    <name type="scientific">Desulforamulus aquiferis</name>
    <dbReference type="NCBI Taxonomy" id="1397668"/>
    <lineage>
        <taxon>Bacteria</taxon>
        <taxon>Bacillati</taxon>
        <taxon>Bacillota</taxon>
        <taxon>Clostridia</taxon>
        <taxon>Eubacteriales</taxon>
        <taxon>Peptococcaceae</taxon>
        <taxon>Desulforamulus</taxon>
    </lineage>
</organism>
<keyword evidence="12" id="KW-1185">Reference proteome</keyword>
<feature type="transmembrane region" description="Helical" evidence="8">
    <location>
        <begin position="264"/>
        <end position="282"/>
    </location>
</feature>
<dbReference type="InterPro" id="IPR027417">
    <property type="entry name" value="P-loop_NTPase"/>
</dbReference>
<keyword evidence="2" id="KW-0813">Transport</keyword>
<evidence type="ECO:0000256" key="1">
    <source>
        <dbReference type="ARBA" id="ARBA00004651"/>
    </source>
</evidence>
<evidence type="ECO:0000256" key="7">
    <source>
        <dbReference type="ARBA" id="ARBA00023136"/>
    </source>
</evidence>
<evidence type="ECO:0000256" key="3">
    <source>
        <dbReference type="ARBA" id="ARBA00022692"/>
    </source>
</evidence>
<feature type="domain" description="ABC transporter" evidence="9">
    <location>
        <begin position="354"/>
        <end position="589"/>
    </location>
</feature>
<dbReference type="Pfam" id="PF00664">
    <property type="entry name" value="ABC_membrane"/>
    <property type="match status" value="1"/>
</dbReference>
<evidence type="ECO:0000256" key="8">
    <source>
        <dbReference type="SAM" id="Phobius"/>
    </source>
</evidence>
<dbReference type="InterPro" id="IPR011527">
    <property type="entry name" value="ABC1_TM_dom"/>
</dbReference>
<evidence type="ECO:0000256" key="2">
    <source>
        <dbReference type="ARBA" id="ARBA00022448"/>
    </source>
</evidence>
<name>A0AAW7ZFG6_9FIRM</name>
<keyword evidence="4" id="KW-0547">Nucleotide-binding</keyword>
<feature type="transmembrane region" description="Helical" evidence="8">
    <location>
        <begin position="62"/>
        <end position="88"/>
    </location>
</feature>
<keyword evidence="6 8" id="KW-1133">Transmembrane helix</keyword>
<reference evidence="11" key="2">
    <citation type="submission" date="2023-03" db="EMBL/GenBank/DDBJ databases">
        <authorList>
            <person name="Zhang Z."/>
        </authorList>
    </citation>
    <scope>NUCLEOTIDE SEQUENCE</scope>
    <source>
        <strain evidence="11">DSA</strain>
    </source>
</reference>
<dbReference type="GO" id="GO:0005524">
    <property type="term" value="F:ATP binding"/>
    <property type="evidence" value="ECO:0007669"/>
    <property type="project" value="UniProtKB-KW"/>
</dbReference>
<comment type="caution">
    <text evidence="11">The sequence shown here is derived from an EMBL/GenBank/DDBJ whole genome shotgun (WGS) entry which is preliminary data.</text>
</comment>
<dbReference type="InterPro" id="IPR003439">
    <property type="entry name" value="ABC_transporter-like_ATP-bd"/>
</dbReference>
<dbReference type="Gene3D" id="1.20.1560.10">
    <property type="entry name" value="ABC transporter type 1, transmembrane domain"/>
    <property type="match status" value="1"/>
</dbReference>
<dbReference type="EMBL" id="JARPTC010000021">
    <property type="protein sequence ID" value="MDO7788447.1"/>
    <property type="molecule type" value="Genomic_DNA"/>
</dbReference>
<feature type="transmembrane region" description="Helical" evidence="8">
    <location>
        <begin position="153"/>
        <end position="175"/>
    </location>
</feature>
<dbReference type="GO" id="GO:0005886">
    <property type="term" value="C:plasma membrane"/>
    <property type="evidence" value="ECO:0007669"/>
    <property type="project" value="UniProtKB-SubCell"/>
</dbReference>
<proteinExistence type="predicted"/>
<dbReference type="AlphaFoldDB" id="A0AAW7ZFG6"/>
<dbReference type="PANTHER" id="PTHR24221">
    <property type="entry name" value="ATP-BINDING CASSETTE SUB-FAMILY B"/>
    <property type="match status" value="1"/>
</dbReference>